<dbReference type="Pfam" id="PF11871">
    <property type="entry name" value="DUF3391"/>
    <property type="match status" value="1"/>
</dbReference>
<dbReference type="PANTHER" id="PTHR43155:SF2">
    <property type="entry name" value="CYCLIC DI-GMP PHOSPHODIESTERASE PA4108"/>
    <property type="match status" value="1"/>
</dbReference>
<organism evidence="3 4">
    <name type="scientific">Pseudoalteromonas ruthenica</name>
    <dbReference type="NCBI Taxonomy" id="151081"/>
    <lineage>
        <taxon>Bacteria</taxon>
        <taxon>Pseudomonadati</taxon>
        <taxon>Pseudomonadota</taxon>
        <taxon>Gammaproteobacteria</taxon>
        <taxon>Alteromonadales</taxon>
        <taxon>Pseudoalteromonadaceae</taxon>
        <taxon>Pseudoalteromonas</taxon>
    </lineage>
</organism>
<evidence type="ECO:0000313" key="4">
    <source>
        <dbReference type="Proteomes" id="UP000033664"/>
    </source>
</evidence>
<dbReference type="Gene3D" id="1.10.3210.10">
    <property type="entry name" value="Hypothetical protein af1432"/>
    <property type="match status" value="1"/>
</dbReference>
<dbReference type="SMART" id="SM00471">
    <property type="entry name" value="HDc"/>
    <property type="match status" value="1"/>
</dbReference>
<dbReference type="Pfam" id="PF13487">
    <property type="entry name" value="HD_5"/>
    <property type="match status" value="1"/>
</dbReference>
<comment type="caution">
    <text evidence="3">The sequence shown here is derived from an EMBL/GenBank/DDBJ whole genome shotgun (WGS) entry which is preliminary data.</text>
</comment>
<gene>
    <name evidence="3" type="ORF">TW72_11585</name>
</gene>
<evidence type="ECO:0000256" key="1">
    <source>
        <dbReference type="SAM" id="MobiDB-lite"/>
    </source>
</evidence>
<dbReference type="EMBL" id="JXXZ01000010">
    <property type="protein sequence ID" value="KJY98383.1"/>
    <property type="molecule type" value="Genomic_DNA"/>
</dbReference>
<proteinExistence type="predicted"/>
<dbReference type="InterPro" id="IPR003607">
    <property type="entry name" value="HD/PDEase_dom"/>
</dbReference>
<accession>A0A0F4PM74</accession>
<name>A0A0F4PM74_9GAMM</name>
<dbReference type="PATRIC" id="fig|151081.8.peg.2138"/>
<dbReference type="InterPro" id="IPR021812">
    <property type="entry name" value="DUF3391"/>
</dbReference>
<dbReference type="AlphaFoldDB" id="A0A0F4PM74"/>
<feature type="domain" description="HD-GYP" evidence="2">
    <location>
        <begin position="147"/>
        <end position="342"/>
    </location>
</feature>
<keyword evidence="4" id="KW-1185">Reference proteome</keyword>
<dbReference type="eggNOG" id="COG2206">
    <property type="taxonomic scope" value="Bacteria"/>
</dbReference>
<dbReference type="GeneID" id="58229133"/>
<dbReference type="PANTHER" id="PTHR43155">
    <property type="entry name" value="CYCLIC DI-GMP PHOSPHODIESTERASE PA4108-RELATED"/>
    <property type="match status" value="1"/>
</dbReference>
<dbReference type="Proteomes" id="UP000033664">
    <property type="component" value="Unassembled WGS sequence"/>
</dbReference>
<protein>
    <submittedName>
        <fullName evidence="3">Phosphodiesterase</fullName>
    </submittedName>
</protein>
<dbReference type="CDD" id="cd00077">
    <property type="entry name" value="HDc"/>
    <property type="match status" value="1"/>
</dbReference>
<feature type="region of interest" description="Disordered" evidence="1">
    <location>
        <begin position="64"/>
        <end position="96"/>
    </location>
</feature>
<dbReference type="GO" id="GO:0008081">
    <property type="term" value="F:phosphoric diester hydrolase activity"/>
    <property type="evidence" value="ECO:0007669"/>
    <property type="project" value="UniProtKB-ARBA"/>
</dbReference>
<dbReference type="PROSITE" id="PS51832">
    <property type="entry name" value="HD_GYP"/>
    <property type="match status" value="1"/>
</dbReference>
<dbReference type="InterPro" id="IPR037522">
    <property type="entry name" value="HD_GYP_dom"/>
</dbReference>
<dbReference type="OrthoDB" id="9764808at2"/>
<evidence type="ECO:0000313" key="3">
    <source>
        <dbReference type="EMBL" id="KJY98383.1"/>
    </source>
</evidence>
<evidence type="ECO:0000259" key="2">
    <source>
        <dbReference type="PROSITE" id="PS51832"/>
    </source>
</evidence>
<reference evidence="3 4" key="1">
    <citation type="journal article" date="2015" name="BMC Genomics">
        <title>Genome mining reveals unlocked bioactive potential of marine Gram-negative bacteria.</title>
        <authorList>
            <person name="Machado H."/>
            <person name="Sonnenschein E.C."/>
            <person name="Melchiorsen J."/>
            <person name="Gram L."/>
        </authorList>
    </citation>
    <scope>NUCLEOTIDE SEQUENCE [LARGE SCALE GENOMIC DNA]</scope>
    <source>
        <strain evidence="3 4">S3137</strain>
    </source>
</reference>
<dbReference type="SUPFAM" id="SSF109604">
    <property type="entry name" value="HD-domain/PDEase-like"/>
    <property type="match status" value="1"/>
</dbReference>
<dbReference type="RefSeq" id="WP_045979558.1">
    <property type="nucleotide sequence ID" value="NZ_JXXY01000010.1"/>
</dbReference>
<sequence length="413" mass="46025">MLISLPISELKPGMFVDRVNKQAQGASIKIKTRGMVRDASIIKRLLSEGVEELTIDFAQSDIPIPTHLKPKSKKEHTGESQDIASQAEKPKLSDRDHSQATLEQEFLIASTCYDQSLGKLRAMYNELTSGMQVNMALLSGIADDIVDSVFRNPDAMAALTLLRDRNSYTWRHMMNCAILTAIFAKYLGFEINKVRQMALAALLHDIGLAKVPQGILSKPGKLTELETKAVRKHVALSLTMLKGQKHISGMMLEMVVNHHERLDGSGYPRGIKADKLSREARILALVDVYAAMVADKPYKKGEEPLTALRFLLAQKAMFDQALVQRFIKCVGIHPVGTLVKLTNERLALVVQGNEANPIKPKVRVFYNTQHRHHITAKDVDLSISKDDIKILGSTSPLEFDLNLSRLLKEHLLP</sequence>